<evidence type="ECO:0000313" key="2">
    <source>
        <dbReference type="EMBL" id="TQD40080.1"/>
    </source>
</evidence>
<dbReference type="Proteomes" id="UP000317169">
    <property type="component" value="Unassembled WGS sequence"/>
</dbReference>
<organism evidence="2 3">
    <name type="scientific">Haloflavibacter putidus</name>
    <dbReference type="NCBI Taxonomy" id="2576776"/>
    <lineage>
        <taxon>Bacteria</taxon>
        <taxon>Pseudomonadati</taxon>
        <taxon>Bacteroidota</taxon>
        <taxon>Flavobacteriia</taxon>
        <taxon>Flavobacteriales</taxon>
        <taxon>Flavobacteriaceae</taxon>
        <taxon>Haloflavibacter</taxon>
    </lineage>
</organism>
<keyword evidence="1" id="KW-0812">Transmembrane</keyword>
<evidence type="ECO:0000256" key="1">
    <source>
        <dbReference type="SAM" id="Phobius"/>
    </source>
</evidence>
<evidence type="ECO:0000313" key="3">
    <source>
        <dbReference type="Proteomes" id="UP000317169"/>
    </source>
</evidence>
<dbReference type="RefSeq" id="WP_141420610.1">
    <property type="nucleotide sequence ID" value="NZ_VIAR01000002.1"/>
</dbReference>
<comment type="caution">
    <text evidence="2">The sequence shown here is derived from an EMBL/GenBank/DDBJ whole genome shotgun (WGS) entry which is preliminary data.</text>
</comment>
<feature type="transmembrane region" description="Helical" evidence="1">
    <location>
        <begin position="91"/>
        <end position="113"/>
    </location>
</feature>
<accession>A0A507ZR55</accession>
<keyword evidence="1" id="KW-1133">Transmembrane helix</keyword>
<proteinExistence type="predicted"/>
<keyword evidence="1" id="KW-0472">Membrane</keyword>
<keyword evidence="3" id="KW-1185">Reference proteome</keyword>
<protein>
    <submittedName>
        <fullName evidence="2">GTP-binding protein</fullName>
    </submittedName>
</protein>
<dbReference type="OrthoDB" id="1451346at2"/>
<name>A0A507ZR55_9FLAO</name>
<reference evidence="2 3" key="1">
    <citation type="submission" date="2019-06" db="EMBL/GenBank/DDBJ databases">
        <title>Flavibacter putida gen. nov., sp. nov., a novel marine bacterium of the family Flavobacteriaceae isolated from coastal seawater.</title>
        <authorList>
            <person name="Feng X."/>
        </authorList>
    </citation>
    <scope>NUCLEOTIDE SEQUENCE [LARGE SCALE GENOMIC DNA]</scope>
    <source>
        <strain evidence="2 3">PLHSN227</strain>
    </source>
</reference>
<dbReference type="EMBL" id="VIAR01000002">
    <property type="protein sequence ID" value="TQD40080.1"/>
    <property type="molecule type" value="Genomic_DNA"/>
</dbReference>
<sequence>MELSNEIVLRPRFDEPLPVEKESLFESFKAEKTSQKRFIVSLVDTHIFIKIPKKDQNFWTPQLHLEIKTDFEGKDKIHGFFGPNPTVWTMFMFLHFVLITSFLGILAWGYSLYSLKQGIIVPIGVGVFLVLMWLALYIGGRIGKKQGKREMQLLYGFYKEVMAKARI</sequence>
<gene>
    <name evidence="2" type="ORF">FKR84_02470</name>
</gene>
<feature type="transmembrane region" description="Helical" evidence="1">
    <location>
        <begin position="119"/>
        <end position="139"/>
    </location>
</feature>
<dbReference type="AlphaFoldDB" id="A0A507ZR55"/>